<dbReference type="EnsemblFungi" id="PTTG_28459-t43_1">
    <property type="protein sequence ID" value="PTTG_28459-t43_1-p1"/>
    <property type="gene ID" value="PTTG_28459"/>
</dbReference>
<reference evidence="1" key="2">
    <citation type="submission" date="2016-05" db="EMBL/GenBank/DDBJ databases">
        <title>Comparative analysis highlights variable genome content of wheat rusts and divergence of the mating loci.</title>
        <authorList>
            <person name="Cuomo C.A."/>
            <person name="Bakkeren G."/>
            <person name="Szabo L."/>
            <person name="Khalil H."/>
            <person name="Joly D."/>
            <person name="Goldberg J."/>
            <person name="Young S."/>
            <person name="Zeng Q."/>
            <person name="Fellers J."/>
        </authorList>
    </citation>
    <scope>NUCLEOTIDE SEQUENCE [LARGE SCALE GENOMIC DNA]</scope>
    <source>
        <strain evidence="1">1-1 BBBD Race 1</strain>
    </source>
</reference>
<sequence>MKKVRTATTEPEFQKIQIPKLESQPKVCHGQYAPFTLDYQVILPPYPPPHVQLDTYRKLRDQVAQIMVRELKRPGDDVDWSPEALAALIEKRLTPPGSPSNFYCAEGLIRSTSVYQTYLESISKRQNILNSLTALKEKWQDIQTYIILDTMQFIPPLSKAETEAMQEVISVLRNLDHDEFRGKFDQEFQGFITGIESRARFKGDDKPEPAPAGWEPRKSKIERLKKERERRIEREKKWELAHTDMRKYFPSAVYDQSTKTYFNRFTRARAAQTTNEPAEITHVPNSPASTVEDIIRTLPKDLDLVEEIYRFTMISGLENILRAIRPQVRDFVKTVVEDQLANIFPTLGEIKNVLESVLKSTQEEDIAWRESLFNRFSPDGMSPEAVYKKLQQVPDFQAQIRTDIFNNPAGSATSLSREDLDALKQVPSTRRSFMAALSPMEKQTPEVIENEKQIWKKNLIKIENFKEPTSGQSLVNHPFIEEFLEKGIIDLTTRTKLQAGRLSKEELVKGLGSEAEFKKLMMDKHAEYLLQHCIAPESQQMEVVYRATKMLTESFLVELDRKAKSIYLTRDAFLKPNSFKEVEAWMVYDQQAIREFIESPASSQKIIKCFAESYLPELPKKRYKSVIDQLLTEMKLPLPLPEDEPKENILAKEFPNFDERLYELLCHPLVEGSNQSTGISFKTLSQEVQDKLKNIVQEFYTQRETLKYQVLEIQRLKDGINQAEENELALEIPQLSRILASILWPGIELD</sequence>
<reference evidence="2" key="4">
    <citation type="submission" date="2025-05" db="UniProtKB">
        <authorList>
            <consortium name="EnsemblFungi"/>
        </authorList>
    </citation>
    <scope>IDENTIFICATION</scope>
    <source>
        <strain evidence="2">isolate 1-1 / race 1 (BBBD)</strain>
    </source>
</reference>
<dbReference type="VEuPathDB" id="FungiDB:PTTG_28459"/>
<dbReference type="Proteomes" id="UP000005240">
    <property type="component" value="Unassembled WGS sequence"/>
</dbReference>
<dbReference type="EMBL" id="ADAS02000110">
    <property type="protein sequence ID" value="OAV90057.1"/>
    <property type="molecule type" value="Genomic_DNA"/>
</dbReference>
<dbReference type="AlphaFoldDB" id="A0A180GBJ7"/>
<keyword evidence="3" id="KW-1185">Reference proteome</keyword>
<reference evidence="2 3" key="3">
    <citation type="journal article" date="2017" name="G3 (Bethesda)">
        <title>Comparative analysis highlights variable genome content of wheat rusts and divergence of the mating loci.</title>
        <authorList>
            <person name="Cuomo C.A."/>
            <person name="Bakkeren G."/>
            <person name="Khalil H.B."/>
            <person name="Panwar V."/>
            <person name="Joly D."/>
            <person name="Linning R."/>
            <person name="Sakthikumar S."/>
            <person name="Song X."/>
            <person name="Adiconis X."/>
            <person name="Fan L."/>
            <person name="Goldberg J.M."/>
            <person name="Levin J.Z."/>
            <person name="Young S."/>
            <person name="Zeng Q."/>
            <person name="Anikster Y."/>
            <person name="Bruce M."/>
            <person name="Wang M."/>
            <person name="Yin C."/>
            <person name="McCallum B."/>
            <person name="Szabo L.J."/>
            <person name="Hulbert S."/>
            <person name="Chen X."/>
            <person name="Fellers J.P."/>
        </authorList>
    </citation>
    <scope>NUCLEOTIDE SEQUENCE</scope>
    <source>
        <strain evidence="3">Isolate 1-1 / race 1 (BBBD)</strain>
        <strain evidence="2">isolate 1-1 / race 1 (BBBD)</strain>
    </source>
</reference>
<evidence type="ECO:0000313" key="2">
    <source>
        <dbReference type="EnsemblFungi" id="PTTG_28459-t43_1-p1"/>
    </source>
</evidence>
<name>A0A180GBJ7_PUCT1</name>
<reference evidence="1" key="1">
    <citation type="submission" date="2009-11" db="EMBL/GenBank/DDBJ databases">
        <authorList>
            <consortium name="The Broad Institute Genome Sequencing Platform"/>
            <person name="Ward D."/>
            <person name="Feldgarden M."/>
            <person name="Earl A."/>
            <person name="Young S.K."/>
            <person name="Zeng Q."/>
            <person name="Koehrsen M."/>
            <person name="Alvarado L."/>
            <person name="Berlin A."/>
            <person name="Bochicchio J."/>
            <person name="Borenstein D."/>
            <person name="Chapman S.B."/>
            <person name="Chen Z."/>
            <person name="Engels R."/>
            <person name="Freedman E."/>
            <person name="Gellesch M."/>
            <person name="Goldberg J."/>
            <person name="Griggs A."/>
            <person name="Gujja S."/>
            <person name="Heilman E."/>
            <person name="Heiman D."/>
            <person name="Hepburn T."/>
            <person name="Howarth C."/>
            <person name="Jen D."/>
            <person name="Larson L."/>
            <person name="Lewis B."/>
            <person name="Mehta T."/>
            <person name="Park D."/>
            <person name="Pearson M."/>
            <person name="Roberts A."/>
            <person name="Saif S."/>
            <person name="Shea T."/>
            <person name="Shenoy N."/>
            <person name="Sisk P."/>
            <person name="Stolte C."/>
            <person name="Sykes S."/>
            <person name="Thomson T."/>
            <person name="Walk T."/>
            <person name="White J."/>
            <person name="Yandava C."/>
            <person name="Izard J."/>
            <person name="Baranova O.V."/>
            <person name="Blanton J.M."/>
            <person name="Tanner A.C."/>
            <person name="Dewhirst F.E."/>
            <person name="Haas B."/>
            <person name="Nusbaum C."/>
            <person name="Birren B."/>
        </authorList>
    </citation>
    <scope>NUCLEOTIDE SEQUENCE [LARGE SCALE GENOMIC DNA]</scope>
    <source>
        <strain evidence="1">1-1 BBBD Race 1</strain>
    </source>
</reference>
<protein>
    <submittedName>
        <fullName evidence="1 2">Uncharacterized protein</fullName>
    </submittedName>
</protein>
<dbReference type="OrthoDB" id="2499476at2759"/>
<organism evidence="1">
    <name type="scientific">Puccinia triticina (isolate 1-1 / race 1 (BBBD))</name>
    <name type="common">Brown leaf rust fungus</name>
    <dbReference type="NCBI Taxonomy" id="630390"/>
    <lineage>
        <taxon>Eukaryota</taxon>
        <taxon>Fungi</taxon>
        <taxon>Dikarya</taxon>
        <taxon>Basidiomycota</taxon>
        <taxon>Pucciniomycotina</taxon>
        <taxon>Pucciniomycetes</taxon>
        <taxon>Pucciniales</taxon>
        <taxon>Pucciniaceae</taxon>
        <taxon>Puccinia</taxon>
    </lineage>
</organism>
<evidence type="ECO:0000313" key="3">
    <source>
        <dbReference type="Proteomes" id="UP000005240"/>
    </source>
</evidence>
<evidence type="ECO:0000313" key="1">
    <source>
        <dbReference type="EMBL" id="OAV90057.1"/>
    </source>
</evidence>
<accession>A0A180GBJ7</accession>
<proteinExistence type="predicted"/>
<gene>
    <name evidence="1" type="ORF">PTTG_28459</name>
</gene>